<sequence>MAAGTTGLLRGDFQLLEQQIEEQQRWVSECKGVLEVLLHVAATGDKVSADSATAVAASTCTSDSGDATAAAALQNAAVSAASLEEVRCLRRPPPVLRALAAALRALDVEAPLKNGLPDDLLCSEGAGLRAMAWEDLQRWLQNFDLSCAPGVVDPRIRQRLRARLEAEGVTRARVQYALASAVPLHDWLVAALREPEAQTMHGFGPNPSAAEASDLASALHVCVASSVAPSEKHFVKKQQQHRVQRSDSASAEFDGVFLAGDPTDSARAALAVAEACLLEMQREAGFLQRRSKAFGSPFGNALGFTPLHWPCVMQCKHLYFLPGKAGSLHAQVEYVEAQKVRRLAESSRCVPEAPTPDTEEQGASLSFPEPEDLIEEQAISSDEEDPVGADLQVSVPVLRQSVQFTRGSLEVSSEQDVVL</sequence>
<comment type="caution">
    <text evidence="2">The sequence shown here is derived from an EMBL/GenBank/DDBJ whole genome shotgun (WGS) entry which is preliminary data.</text>
</comment>
<feature type="region of interest" description="Disordered" evidence="1">
    <location>
        <begin position="345"/>
        <end position="386"/>
    </location>
</feature>
<evidence type="ECO:0000313" key="2">
    <source>
        <dbReference type="EMBL" id="CAE8649829.1"/>
    </source>
</evidence>
<evidence type="ECO:0000313" key="3">
    <source>
        <dbReference type="Proteomes" id="UP000626109"/>
    </source>
</evidence>
<proteinExistence type="predicted"/>
<gene>
    <name evidence="2" type="ORF">PGLA2088_LOCUS7774</name>
</gene>
<organism evidence="2 3">
    <name type="scientific">Polarella glacialis</name>
    <name type="common">Dinoflagellate</name>
    <dbReference type="NCBI Taxonomy" id="89957"/>
    <lineage>
        <taxon>Eukaryota</taxon>
        <taxon>Sar</taxon>
        <taxon>Alveolata</taxon>
        <taxon>Dinophyceae</taxon>
        <taxon>Suessiales</taxon>
        <taxon>Suessiaceae</taxon>
        <taxon>Polarella</taxon>
    </lineage>
</organism>
<dbReference type="AlphaFoldDB" id="A0A813II52"/>
<feature type="non-terminal residue" evidence="2">
    <location>
        <position position="1"/>
    </location>
</feature>
<evidence type="ECO:0000256" key="1">
    <source>
        <dbReference type="SAM" id="MobiDB-lite"/>
    </source>
</evidence>
<dbReference type="EMBL" id="CAJNNW010008213">
    <property type="protein sequence ID" value="CAE8649829.1"/>
    <property type="molecule type" value="Genomic_DNA"/>
</dbReference>
<feature type="compositionally biased region" description="Acidic residues" evidence="1">
    <location>
        <begin position="369"/>
        <end position="386"/>
    </location>
</feature>
<name>A0A813II52_POLGL</name>
<accession>A0A813II52</accession>
<dbReference type="Proteomes" id="UP000626109">
    <property type="component" value="Unassembled WGS sequence"/>
</dbReference>
<protein>
    <submittedName>
        <fullName evidence="2">Uncharacterized protein</fullName>
    </submittedName>
</protein>
<reference evidence="2" key="1">
    <citation type="submission" date="2021-02" db="EMBL/GenBank/DDBJ databases">
        <authorList>
            <person name="Dougan E. K."/>
            <person name="Rhodes N."/>
            <person name="Thang M."/>
            <person name="Chan C."/>
        </authorList>
    </citation>
    <scope>NUCLEOTIDE SEQUENCE</scope>
</reference>